<feature type="compositionally biased region" description="Basic and acidic residues" evidence="1">
    <location>
        <begin position="146"/>
        <end position="166"/>
    </location>
</feature>
<evidence type="ECO:0000256" key="1">
    <source>
        <dbReference type="SAM" id="MobiDB-lite"/>
    </source>
</evidence>
<accession>A0AAJ0CZE1</accession>
<protein>
    <submittedName>
        <fullName evidence="2">Uncharacterized protein</fullName>
    </submittedName>
</protein>
<dbReference type="Proteomes" id="UP001251528">
    <property type="component" value="Unassembled WGS sequence"/>
</dbReference>
<reference evidence="2" key="1">
    <citation type="submission" date="2023-06" db="EMBL/GenBank/DDBJ databases">
        <title>Conoideocrella luteorostrata (Hypocreales: Clavicipitaceae), a potential biocontrol fungus for elongate hemlock scale in United States Christmas tree production areas.</title>
        <authorList>
            <person name="Barrett H."/>
            <person name="Lovett B."/>
            <person name="Macias A.M."/>
            <person name="Stajich J.E."/>
            <person name="Kasson M.T."/>
        </authorList>
    </citation>
    <scope>NUCLEOTIDE SEQUENCE</scope>
    <source>
        <strain evidence="2">ARSEF 14590</strain>
    </source>
</reference>
<dbReference type="EMBL" id="JASWJB010000002">
    <property type="protein sequence ID" value="KAK2616903.1"/>
    <property type="molecule type" value="Genomic_DNA"/>
</dbReference>
<gene>
    <name evidence="2" type="ORF">QQS21_000281</name>
</gene>
<feature type="region of interest" description="Disordered" evidence="1">
    <location>
        <begin position="214"/>
        <end position="241"/>
    </location>
</feature>
<name>A0AAJ0CZE1_9HYPO</name>
<evidence type="ECO:0000313" key="3">
    <source>
        <dbReference type="Proteomes" id="UP001251528"/>
    </source>
</evidence>
<feature type="region of interest" description="Disordered" evidence="1">
    <location>
        <begin position="146"/>
        <end position="173"/>
    </location>
</feature>
<dbReference type="AlphaFoldDB" id="A0AAJ0CZE1"/>
<comment type="caution">
    <text evidence="2">The sequence shown here is derived from an EMBL/GenBank/DDBJ whole genome shotgun (WGS) entry which is preliminary data.</text>
</comment>
<sequence>MLRDGQGNNNASYHNGINSADISMMSSWDEPGSTGSESLHYTDNDLALSVSSFDFLLRSPQETTAQLKDIDDREHCTDPHLGPTSRHDLVAPTGRLQELDELSGNNLDGWIGRLFSLSLRLRKHHELISVSVKRIELSIRQPPLKESEFNDDASHPKGNNNERDSNDDCTLYRKMNNDDMNGGAARDSCSIGRTVELAIQLLYLTSEISQSASQPFENGIHGQKKDDKDEDGGFGSKRRRSGTVLQDTSNSLLLLSSYTLVLELFCAALRFFQRLAASEEISLGSLEDRLSFMRPLLPAMEIGNVPMAVPTQVQLLLVANSIETLANELHRKMRSLLPGCGYAKAGAEHNGNGAFTCIEESLGRDSGVARDADAEWSTILEGVYSTMTEAIADLRAALQY</sequence>
<proteinExistence type="predicted"/>
<keyword evidence="3" id="KW-1185">Reference proteome</keyword>
<evidence type="ECO:0000313" key="2">
    <source>
        <dbReference type="EMBL" id="KAK2616903.1"/>
    </source>
</evidence>
<organism evidence="2 3">
    <name type="scientific">Conoideocrella luteorostrata</name>
    <dbReference type="NCBI Taxonomy" id="1105319"/>
    <lineage>
        <taxon>Eukaryota</taxon>
        <taxon>Fungi</taxon>
        <taxon>Dikarya</taxon>
        <taxon>Ascomycota</taxon>
        <taxon>Pezizomycotina</taxon>
        <taxon>Sordariomycetes</taxon>
        <taxon>Hypocreomycetidae</taxon>
        <taxon>Hypocreales</taxon>
        <taxon>Clavicipitaceae</taxon>
        <taxon>Conoideocrella</taxon>
    </lineage>
</organism>